<dbReference type="InterPro" id="IPR004846">
    <property type="entry name" value="T2SS/T3SS_dom"/>
</dbReference>
<dbReference type="PANTHER" id="PTHR30332:SF17">
    <property type="entry name" value="TYPE IV PILIATION SYSTEM PROTEIN DR_0774-RELATED"/>
    <property type="match status" value="1"/>
</dbReference>
<dbReference type="Pfam" id="PF13629">
    <property type="entry name" value="T2SS-T3SS_pil_N"/>
    <property type="match status" value="1"/>
</dbReference>
<feature type="domain" description="Pilus formation protein N-terminal" evidence="3">
    <location>
        <begin position="11"/>
        <end position="85"/>
    </location>
</feature>
<evidence type="ECO:0000256" key="1">
    <source>
        <dbReference type="RuleBase" id="RU004003"/>
    </source>
</evidence>
<protein>
    <submittedName>
        <fullName evidence="4">Type II and III secretion system protein family protein</fullName>
    </submittedName>
</protein>
<dbReference type="RefSeq" id="WP_176625956.1">
    <property type="nucleotide sequence ID" value="NZ_JABXXQ010000413.1"/>
</dbReference>
<evidence type="ECO:0000313" key="5">
    <source>
        <dbReference type="Proteomes" id="UP000565205"/>
    </source>
</evidence>
<dbReference type="AlphaFoldDB" id="A0A850NP87"/>
<comment type="similarity">
    <text evidence="1">Belongs to the bacterial secretin family.</text>
</comment>
<sequence>MSHEVGTISARRKFTLTVGGGKLLNLPVPASAVFVADPSIADVNSNVNPSQARNIIVFGKKPGTTTLFAVTGDGKPILAYNVVVEYDQSALQRAITDSAPGSSVQLSRTPHGLVLSGSVPTAEASANLQAIAQRYAGNGEVVLNQLQVAGSVQVNLRVRVAEVSRDVSRQLGFNWTTVFSNVGSFALGVTPVLGAASSALNASGAVSSIFGSYSNRHGSSTLALDAMADEGLVTLLAEPNLTTSSGEQAKFLAGGEYPIPVPQGLGAVAIEYKQYGVSVSFTPTVLSSGMISMRVSPEVSQIDNSVNVNIPGSSGGTVPSLTTRRADTTVQLASGQSFAIGGLIENDSANSISKVPWLGDLPILGALFRSTTFQRHDSDLVIVVTAYIVHPTDKVPELPTDYLRQTTDLERLFLDRLVARGGTIDPERTPHLRGAVGFLFQ</sequence>
<dbReference type="InterPro" id="IPR001775">
    <property type="entry name" value="GspD/PilQ"/>
</dbReference>
<dbReference type="InterPro" id="IPR050810">
    <property type="entry name" value="Bact_Secretion_Sys_Channel"/>
</dbReference>
<reference evidence="4 5" key="1">
    <citation type="submission" date="2020-06" db="EMBL/GenBank/DDBJ databases">
        <title>Description of novel acetic acid bacteria.</title>
        <authorList>
            <person name="Sombolestani A."/>
        </authorList>
    </citation>
    <scope>NUCLEOTIDE SEQUENCE [LARGE SCALE GENOMIC DNA]</scope>
    <source>
        <strain evidence="4 5">LMG 26838</strain>
    </source>
</reference>
<organism evidence="4 5">
    <name type="scientific">Endobacter medicaginis</name>
    <dbReference type="NCBI Taxonomy" id="1181271"/>
    <lineage>
        <taxon>Bacteria</taxon>
        <taxon>Pseudomonadati</taxon>
        <taxon>Pseudomonadota</taxon>
        <taxon>Alphaproteobacteria</taxon>
        <taxon>Acetobacterales</taxon>
        <taxon>Acetobacteraceae</taxon>
        <taxon>Endobacter</taxon>
    </lineage>
</organism>
<comment type="caution">
    <text evidence="4">The sequence shown here is derived from an EMBL/GenBank/DDBJ whole genome shotgun (WGS) entry which is preliminary data.</text>
</comment>
<evidence type="ECO:0000259" key="3">
    <source>
        <dbReference type="Pfam" id="PF13629"/>
    </source>
</evidence>
<evidence type="ECO:0000259" key="2">
    <source>
        <dbReference type="Pfam" id="PF00263"/>
    </source>
</evidence>
<dbReference type="GO" id="GO:0015627">
    <property type="term" value="C:type II protein secretion system complex"/>
    <property type="evidence" value="ECO:0007669"/>
    <property type="project" value="TreeGrafter"/>
</dbReference>
<dbReference type="GO" id="GO:0009306">
    <property type="term" value="P:protein secretion"/>
    <property type="evidence" value="ECO:0007669"/>
    <property type="project" value="InterPro"/>
</dbReference>
<dbReference type="PRINTS" id="PR00811">
    <property type="entry name" value="BCTERIALGSPD"/>
</dbReference>
<proteinExistence type="inferred from homology"/>
<evidence type="ECO:0000313" key="4">
    <source>
        <dbReference type="EMBL" id="NVN31561.1"/>
    </source>
</evidence>
<feature type="domain" description="Type II/III secretion system secretin-like" evidence="2">
    <location>
        <begin position="226"/>
        <end position="389"/>
    </location>
</feature>
<dbReference type="Pfam" id="PF00263">
    <property type="entry name" value="Secretin"/>
    <property type="match status" value="1"/>
</dbReference>
<dbReference type="Proteomes" id="UP000565205">
    <property type="component" value="Unassembled WGS sequence"/>
</dbReference>
<gene>
    <name evidence="4" type="ORF">HUK83_14630</name>
</gene>
<dbReference type="EMBL" id="JABXXQ010000413">
    <property type="protein sequence ID" value="NVN31561.1"/>
    <property type="molecule type" value="Genomic_DNA"/>
</dbReference>
<dbReference type="InterPro" id="IPR032789">
    <property type="entry name" value="T2SS-T3SS_pil_N"/>
</dbReference>
<name>A0A850NP87_9PROT</name>
<accession>A0A850NP87</accession>
<dbReference type="PANTHER" id="PTHR30332">
    <property type="entry name" value="PROBABLE GENERAL SECRETION PATHWAY PROTEIN D"/>
    <property type="match status" value="1"/>
</dbReference>